<dbReference type="GO" id="GO:0005085">
    <property type="term" value="F:guanyl-nucleotide exchange factor activity"/>
    <property type="evidence" value="ECO:0007669"/>
    <property type="project" value="UniProtKB-KW"/>
</dbReference>
<sequence>MLGIPHRAEDLKFITNIEGYHGDIHKLGRLLRHNWFKVKSKDGKLRERYLFLFKARILVCKVRKIAEDRYVFVLKEIIRLPEVEAKDHRNDKRSFEVGPFTLVSHEDNVKEPWLAEIRHYARNALTLAEHEADDLRLQEEENKKLEPLKGVELKFTGDTLSNSDEEMDKASRKTTVTKKVEGKYSVVKKLLSKNL</sequence>
<dbReference type="SUPFAM" id="SSF50729">
    <property type="entry name" value="PH domain-like"/>
    <property type="match status" value="1"/>
</dbReference>
<dbReference type="Proteomes" id="UP000015103">
    <property type="component" value="Unassembled WGS sequence"/>
</dbReference>
<dbReference type="VEuPathDB" id="VectorBase:RPRC011725"/>
<protein>
    <recommendedName>
        <fullName evidence="2">SOS1/NGEF-like PH domain-containing protein</fullName>
    </recommendedName>
</protein>
<dbReference type="InterPro" id="IPR055251">
    <property type="entry name" value="SOS1_NGEF_PH"/>
</dbReference>
<feature type="domain" description="SOS1/NGEF-like PH" evidence="2">
    <location>
        <begin position="24"/>
        <end position="119"/>
    </location>
</feature>
<reference evidence="3" key="1">
    <citation type="submission" date="2015-05" db="UniProtKB">
        <authorList>
            <consortium name="EnsemblMetazoa"/>
        </authorList>
    </citation>
    <scope>IDENTIFICATION</scope>
</reference>
<dbReference type="GO" id="GO:0005737">
    <property type="term" value="C:cytoplasm"/>
    <property type="evidence" value="ECO:0007669"/>
    <property type="project" value="TreeGrafter"/>
</dbReference>
<dbReference type="InterPro" id="IPR011993">
    <property type="entry name" value="PH-like_dom_sf"/>
</dbReference>
<dbReference type="Gene3D" id="2.30.29.30">
    <property type="entry name" value="Pleckstrin-homology domain (PH domain)/Phosphotyrosine-binding domain (PTB)"/>
    <property type="match status" value="1"/>
</dbReference>
<dbReference type="Pfam" id="PF22697">
    <property type="entry name" value="SOS1_NGEF_PH"/>
    <property type="match status" value="1"/>
</dbReference>
<dbReference type="AlphaFoldDB" id="T1I606"/>
<evidence type="ECO:0000256" key="1">
    <source>
        <dbReference type="ARBA" id="ARBA00022658"/>
    </source>
</evidence>
<keyword evidence="1" id="KW-0344">Guanine-nucleotide releasing factor</keyword>
<dbReference type="EMBL" id="ACPB03013099">
    <property type="status" value="NOT_ANNOTATED_CDS"/>
    <property type="molecule type" value="Genomic_DNA"/>
</dbReference>
<dbReference type="EnsemblMetazoa" id="RPRC011725-RA">
    <property type="protein sequence ID" value="RPRC011725-PA"/>
    <property type="gene ID" value="RPRC011725"/>
</dbReference>
<dbReference type="eggNOG" id="KOG0613">
    <property type="taxonomic scope" value="Eukaryota"/>
</dbReference>
<dbReference type="InParanoid" id="T1I606"/>
<evidence type="ECO:0000259" key="2">
    <source>
        <dbReference type="Pfam" id="PF22697"/>
    </source>
</evidence>
<accession>T1I606</accession>
<dbReference type="FunFam" id="2.30.29.30:FF:000519">
    <property type="entry name" value="Muscle M-line assembly protein unc-89-like Protein"/>
    <property type="match status" value="1"/>
</dbReference>
<proteinExistence type="predicted"/>
<evidence type="ECO:0000313" key="3">
    <source>
        <dbReference type="EnsemblMetazoa" id="RPRC011725-PA"/>
    </source>
</evidence>
<evidence type="ECO:0000313" key="4">
    <source>
        <dbReference type="Proteomes" id="UP000015103"/>
    </source>
</evidence>
<dbReference type="HOGENOM" id="CLU_1397950_0_0_1"/>
<name>T1I606_RHOPR</name>
<dbReference type="PANTHER" id="PTHR22826">
    <property type="entry name" value="RHO GUANINE EXCHANGE FACTOR-RELATED"/>
    <property type="match status" value="1"/>
</dbReference>
<keyword evidence="4" id="KW-1185">Reference proteome</keyword>
<organism evidence="3 4">
    <name type="scientific">Rhodnius prolixus</name>
    <name type="common">Triatomid bug</name>
    <dbReference type="NCBI Taxonomy" id="13249"/>
    <lineage>
        <taxon>Eukaryota</taxon>
        <taxon>Metazoa</taxon>
        <taxon>Ecdysozoa</taxon>
        <taxon>Arthropoda</taxon>
        <taxon>Hexapoda</taxon>
        <taxon>Insecta</taxon>
        <taxon>Pterygota</taxon>
        <taxon>Neoptera</taxon>
        <taxon>Paraneoptera</taxon>
        <taxon>Hemiptera</taxon>
        <taxon>Heteroptera</taxon>
        <taxon>Panheteroptera</taxon>
        <taxon>Cimicomorpha</taxon>
        <taxon>Reduviidae</taxon>
        <taxon>Triatominae</taxon>
        <taxon>Rhodnius</taxon>
    </lineage>
</organism>
<dbReference type="InterPro" id="IPR051336">
    <property type="entry name" value="RhoGEF_Guanine_NuclExch_SF"/>
</dbReference>
<dbReference type="STRING" id="13249.T1I606"/>